<feature type="domain" description="Major facilitator superfamily (MFS) profile" evidence="6">
    <location>
        <begin position="26"/>
        <end position="434"/>
    </location>
</feature>
<dbReference type="OrthoDB" id="4474610at2"/>
<feature type="transmembrane region" description="Helical" evidence="5">
    <location>
        <begin position="341"/>
        <end position="358"/>
    </location>
</feature>
<dbReference type="AlphaFoldDB" id="A0A7L4YRZ7"/>
<evidence type="ECO:0000256" key="1">
    <source>
        <dbReference type="ARBA" id="ARBA00004651"/>
    </source>
</evidence>
<keyword evidence="2 5" id="KW-0812">Transmembrane</keyword>
<dbReference type="PROSITE" id="PS50850">
    <property type="entry name" value="MFS"/>
    <property type="match status" value="1"/>
</dbReference>
<dbReference type="Pfam" id="PF07690">
    <property type="entry name" value="MFS_1"/>
    <property type="match status" value="1"/>
</dbReference>
<dbReference type="KEGG" id="eke:EK0264_18065"/>
<evidence type="ECO:0000256" key="4">
    <source>
        <dbReference type="ARBA" id="ARBA00023136"/>
    </source>
</evidence>
<reference evidence="7 8" key="1">
    <citation type="journal article" date="2018" name="Int. J. Syst. Evol. Microbiol.">
        <title>Epidermidibacterium keratini gen. nov., sp. nov., a member of the family Sporichthyaceae, isolated from keratin epidermis.</title>
        <authorList>
            <person name="Lee D.G."/>
            <person name="Trujillo M.E."/>
            <person name="Kang S."/>
            <person name="Nam J.J."/>
            <person name="Kim Y.J."/>
        </authorList>
    </citation>
    <scope>NUCLEOTIDE SEQUENCE [LARGE SCALE GENOMIC DNA]</scope>
    <source>
        <strain evidence="7 8">EPI-7</strain>
    </source>
</reference>
<feature type="transmembrane region" description="Helical" evidence="5">
    <location>
        <begin position="180"/>
        <end position="199"/>
    </location>
</feature>
<feature type="transmembrane region" description="Helical" evidence="5">
    <location>
        <begin position="243"/>
        <end position="268"/>
    </location>
</feature>
<feature type="transmembrane region" description="Helical" evidence="5">
    <location>
        <begin position="61"/>
        <end position="85"/>
    </location>
</feature>
<dbReference type="PANTHER" id="PTHR11662:SF450">
    <property type="entry name" value="BLR1003 PROTEIN"/>
    <property type="match status" value="1"/>
</dbReference>
<feature type="transmembrane region" description="Helical" evidence="5">
    <location>
        <begin position="280"/>
        <end position="300"/>
    </location>
</feature>
<gene>
    <name evidence="7" type="ORF">EK0264_18065</name>
</gene>
<dbReference type="GO" id="GO:0005886">
    <property type="term" value="C:plasma membrane"/>
    <property type="evidence" value="ECO:0007669"/>
    <property type="project" value="UniProtKB-SubCell"/>
</dbReference>
<sequence length="444" mass="46682">MVATSPAALNDPTTNEPPVQRKAWVVLGMLFLLMVINWADKAILGLTAAQIIPEFGLTTSQFGFLGSAFYFLYGITCLAIGWIMTKVSGRAILIVLAILWSVTQLPVLLVASFGSLLFSRIGLGAAEGPFNPVANNVAYSWFPNEKRGLPQGILSAGASVAKIAVAPLLTLIIVAYGWRWGFITLIAIGVVWTIAWLFVGQEGPHATMTSAAAVPEEQVTGTTAEEVERDVPLRKVLFCRTNVATVIAMFPHGALLAIVLTFLPTYFISAFGMSETAAGSLLGLPSISSLIVLVGAGWLSDRLLRKGKPSRVARVYVGAASLVIGGIILACLPLATSPTAAIVTLVLGYGIATAIYPIGPPLIAEVSPRKHRAKTQAILYAFIACAGIIGPWLTGIIAETGATPAEGFGRAFQVFGIAVIVAGVVFALLANPARDREKLGTEAT</sequence>
<evidence type="ECO:0000313" key="7">
    <source>
        <dbReference type="EMBL" id="QHC01995.1"/>
    </source>
</evidence>
<evidence type="ECO:0000256" key="5">
    <source>
        <dbReference type="SAM" id="Phobius"/>
    </source>
</evidence>
<accession>A0A7L4YRZ7</accession>
<evidence type="ECO:0000313" key="8">
    <source>
        <dbReference type="Proteomes" id="UP000463857"/>
    </source>
</evidence>
<keyword evidence="3 5" id="KW-1133">Transmembrane helix</keyword>
<feature type="transmembrane region" description="Helical" evidence="5">
    <location>
        <begin position="91"/>
        <end position="118"/>
    </location>
</feature>
<evidence type="ECO:0000259" key="6">
    <source>
        <dbReference type="PROSITE" id="PS50850"/>
    </source>
</evidence>
<evidence type="ECO:0000256" key="3">
    <source>
        <dbReference type="ARBA" id="ARBA00022989"/>
    </source>
</evidence>
<dbReference type="InterPro" id="IPR020846">
    <property type="entry name" value="MFS_dom"/>
</dbReference>
<evidence type="ECO:0000256" key="2">
    <source>
        <dbReference type="ARBA" id="ARBA00022692"/>
    </source>
</evidence>
<keyword evidence="8" id="KW-1185">Reference proteome</keyword>
<dbReference type="RefSeq" id="WP_159547119.1">
    <property type="nucleotide sequence ID" value="NZ_CP047156.1"/>
</dbReference>
<name>A0A7L4YRZ7_9ACTN</name>
<dbReference type="SUPFAM" id="SSF103473">
    <property type="entry name" value="MFS general substrate transporter"/>
    <property type="match status" value="1"/>
</dbReference>
<dbReference type="EMBL" id="CP047156">
    <property type="protein sequence ID" value="QHC01995.1"/>
    <property type="molecule type" value="Genomic_DNA"/>
</dbReference>
<dbReference type="PANTHER" id="PTHR11662">
    <property type="entry name" value="SOLUTE CARRIER FAMILY 17"/>
    <property type="match status" value="1"/>
</dbReference>
<feature type="transmembrane region" description="Helical" evidence="5">
    <location>
        <begin position="378"/>
        <end position="398"/>
    </location>
</feature>
<feature type="transmembrane region" description="Helical" evidence="5">
    <location>
        <begin position="410"/>
        <end position="430"/>
    </location>
</feature>
<feature type="transmembrane region" description="Helical" evidence="5">
    <location>
        <begin position="153"/>
        <end position="174"/>
    </location>
</feature>
<proteinExistence type="predicted"/>
<keyword evidence="4 5" id="KW-0472">Membrane</keyword>
<dbReference type="InterPro" id="IPR036259">
    <property type="entry name" value="MFS_trans_sf"/>
</dbReference>
<organism evidence="7 8">
    <name type="scientific">Epidermidibacterium keratini</name>
    <dbReference type="NCBI Taxonomy" id="1891644"/>
    <lineage>
        <taxon>Bacteria</taxon>
        <taxon>Bacillati</taxon>
        <taxon>Actinomycetota</taxon>
        <taxon>Actinomycetes</taxon>
        <taxon>Sporichthyales</taxon>
        <taxon>Sporichthyaceae</taxon>
        <taxon>Epidermidibacterium</taxon>
    </lineage>
</organism>
<dbReference type="InterPro" id="IPR050382">
    <property type="entry name" value="MFS_Na/Anion_cotransporter"/>
</dbReference>
<dbReference type="InterPro" id="IPR011701">
    <property type="entry name" value="MFS"/>
</dbReference>
<dbReference type="Gene3D" id="1.20.1250.20">
    <property type="entry name" value="MFS general substrate transporter like domains"/>
    <property type="match status" value="2"/>
</dbReference>
<dbReference type="InParanoid" id="A0A7L4YRZ7"/>
<feature type="transmembrane region" description="Helical" evidence="5">
    <location>
        <begin position="312"/>
        <end position="335"/>
    </location>
</feature>
<comment type="subcellular location">
    <subcellularLocation>
        <location evidence="1">Cell membrane</location>
        <topology evidence="1">Multi-pass membrane protein</topology>
    </subcellularLocation>
</comment>
<dbReference type="GO" id="GO:0022857">
    <property type="term" value="F:transmembrane transporter activity"/>
    <property type="evidence" value="ECO:0007669"/>
    <property type="project" value="InterPro"/>
</dbReference>
<protein>
    <submittedName>
        <fullName evidence="7">MFS transporter</fullName>
    </submittedName>
</protein>
<dbReference type="Proteomes" id="UP000463857">
    <property type="component" value="Chromosome"/>
</dbReference>